<dbReference type="Gene3D" id="3.40.50.150">
    <property type="entry name" value="Vaccinia Virus protein VP39"/>
    <property type="match status" value="1"/>
</dbReference>
<name>D2EGR6_PARA4</name>
<proteinExistence type="inferred from homology"/>
<dbReference type="InterPro" id="IPR001045">
    <property type="entry name" value="Spermi_synthase"/>
</dbReference>
<reference evidence="5 6" key="1">
    <citation type="journal article" date="2010" name="Proc. Natl. Acad. Sci. U.S.A.">
        <title>Enigmatic, ultrasmall, uncultivated Archaea.</title>
        <authorList>
            <person name="Baker B.J."/>
            <person name="Comolli L.R."/>
            <person name="Dick G.J."/>
            <person name="Hauser L.J."/>
            <person name="Hyatt D."/>
            <person name="Dill B.D."/>
            <person name="Land M.L."/>
            <person name="Verberkmoes N.C."/>
            <person name="Hettich R.L."/>
            <person name="Banfield J.F."/>
        </authorList>
    </citation>
    <scope>NUCLEOTIDE SEQUENCE [LARGE SCALE GENOMIC DNA]</scope>
</reference>
<sequence length="254" mass="29357">MNIINKVIEKVRGEKVIRTEKDENKTLTLTKGPDGISVKFNGITYSRRAEKKIFTGSYWDYFTPLPLIYDKPDILMIGLGGGTIVYQINRLYPKNVKMDVVELDKKMVELSKEFIPEDIKKINLFIEDGIEFLKKTKKRYELVFLDAYDGDKIPDSFLEEKTIEDINQVLKEDGILAINYAMSFKAIILFQNYIGKLKKHFKVYLVNNPFGSGNTIILCSKKMDKAELLEKINKMKQEDDNMHVLKGYNNMSNG</sequence>
<feature type="active site" description="Proton acceptor" evidence="3">
    <location>
        <position position="146"/>
    </location>
</feature>
<keyword evidence="2 3" id="KW-0808">Transferase</keyword>
<accession>D2EGR6</accession>
<evidence type="ECO:0000259" key="4">
    <source>
        <dbReference type="PROSITE" id="PS51006"/>
    </source>
</evidence>
<dbReference type="PANTHER" id="PTHR11558">
    <property type="entry name" value="SPERMIDINE/SPERMINE SYNTHASE"/>
    <property type="match status" value="1"/>
</dbReference>
<keyword evidence="3" id="KW-0620">Polyamine biosynthesis</keyword>
<feature type="domain" description="PABS" evidence="4">
    <location>
        <begin position="1"/>
        <end position="221"/>
    </location>
</feature>
<dbReference type="GO" id="GO:0006596">
    <property type="term" value="P:polyamine biosynthetic process"/>
    <property type="evidence" value="ECO:0007669"/>
    <property type="project" value="UniProtKB-UniRule"/>
</dbReference>
<evidence type="ECO:0000313" key="5">
    <source>
        <dbReference type="EMBL" id="EEZ92444.1"/>
    </source>
</evidence>
<dbReference type="AlphaFoldDB" id="D2EGR6"/>
<evidence type="ECO:0000256" key="1">
    <source>
        <dbReference type="ARBA" id="ARBA00007867"/>
    </source>
</evidence>
<dbReference type="InterPro" id="IPR030374">
    <property type="entry name" value="PABS"/>
</dbReference>
<evidence type="ECO:0000256" key="2">
    <source>
        <dbReference type="ARBA" id="ARBA00022679"/>
    </source>
</evidence>
<gene>
    <name evidence="5" type="ORF">BJBARM4_0968</name>
</gene>
<organism evidence="5 6">
    <name type="scientific">Candidatus Parvarchaeum acidiphilum ARMAN-4</name>
    <dbReference type="NCBI Taxonomy" id="662760"/>
    <lineage>
        <taxon>Archaea</taxon>
        <taxon>Candidatus Parvarchaeota</taxon>
        <taxon>Candidatus Parvarchaeum</taxon>
    </lineage>
</organism>
<evidence type="ECO:0000313" key="6">
    <source>
        <dbReference type="Proteomes" id="UP000009375"/>
    </source>
</evidence>
<dbReference type="SUPFAM" id="SSF53335">
    <property type="entry name" value="S-adenosyl-L-methionine-dependent methyltransferases"/>
    <property type="match status" value="1"/>
</dbReference>
<dbReference type="Pfam" id="PF01564">
    <property type="entry name" value="Spermine_synth"/>
    <property type="match status" value="1"/>
</dbReference>
<dbReference type="GO" id="GO:0016740">
    <property type="term" value="F:transferase activity"/>
    <property type="evidence" value="ECO:0007669"/>
    <property type="project" value="UniProtKB-UniRule"/>
</dbReference>
<dbReference type="InterPro" id="IPR029063">
    <property type="entry name" value="SAM-dependent_MTases_sf"/>
</dbReference>
<dbReference type="EMBL" id="GG730078">
    <property type="protein sequence ID" value="EEZ92444.1"/>
    <property type="molecule type" value="Genomic_DNA"/>
</dbReference>
<dbReference type="PROSITE" id="PS51006">
    <property type="entry name" value="PABS_2"/>
    <property type="match status" value="1"/>
</dbReference>
<dbReference type="PANTHER" id="PTHR11558:SF11">
    <property type="entry name" value="SPERMIDINE SYNTHASE"/>
    <property type="match status" value="1"/>
</dbReference>
<evidence type="ECO:0000256" key="3">
    <source>
        <dbReference type="PROSITE-ProRule" id="PRU00354"/>
    </source>
</evidence>
<dbReference type="Proteomes" id="UP000009375">
    <property type="component" value="Unassembled WGS sequence"/>
</dbReference>
<comment type="similarity">
    <text evidence="1">Belongs to the spermidine/spermine synthase family.</text>
</comment>
<protein>
    <submittedName>
        <fullName evidence="5">Spermine synthase</fullName>
    </submittedName>
</protein>